<evidence type="ECO:0000256" key="1">
    <source>
        <dbReference type="ARBA" id="ARBA00004141"/>
    </source>
</evidence>
<dbReference type="Proteomes" id="UP001642484">
    <property type="component" value="Unassembled WGS sequence"/>
</dbReference>
<dbReference type="Pfam" id="PF04893">
    <property type="entry name" value="Yip1"/>
    <property type="match status" value="1"/>
</dbReference>
<organism evidence="9 10">
    <name type="scientific">Durusdinium trenchii</name>
    <dbReference type="NCBI Taxonomy" id="1381693"/>
    <lineage>
        <taxon>Eukaryota</taxon>
        <taxon>Sar</taxon>
        <taxon>Alveolata</taxon>
        <taxon>Dinophyceae</taxon>
        <taxon>Suessiales</taxon>
        <taxon>Symbiodiniaceae</taxon>
        <taxon>Durusdinium</taxon>
    </lineage>
</organism>
<feature type="transmembrane region" description="Helical" evidence="6">
    <location>
        <begin position="98"/>
        <end position="120"/>
    </location>
</feature>
<accession>A0ABP0PAC4</accession>
<dbReference type="InterPro" id="IPR006977">
    <property type="entry name" value="Yip1_dom"/>
</dbReference>
<reference evidence="9 10" key="1">
    <citation type="submission" date="2024-02" db="EMBL/GenBank/DDBJ databases">
        <authorList>
            <person name="Chen Y."/>
            <person name="Shah S."/>
            <person name="Dougan E. K."/>
            <person name="Thang M."/>
            <person name="Chan C."/>
        </authorList>
    </citation>
    <scope>NUCLEOTIDE SEQUENCE [LARGE SCALE GENOMIC DNA]</scope>
</reference>
<evidence type="ECO:0000256" key="3">
    <source>
        <dbReference type="ARBA" id="ARBA00022692"/>
    </source>
</evidence>
<sequence length="203" mass="22574">MAYEPTYQSPQFHGGDGMVTPSGSIESQQGRCTLDEPVTETIMRDLRSIGMKLKYVMLPRAREDKGQGLREWDLWGPLVLCLALGIMLSMHAEQASLAFGLVFIIVWVGSGIVTINALLLKGKISFFQSARGYCIFPLVIAAFCSLMLNVIWLKVIFVTIGFTWATGASVNFMSELLPEDRKALGVYPVWLFYVAIAWLILIS</sequence>
<feature type="transmembrane region" description="Helical" evidence="6">
    <location>
        <begin position="185"/>
        <end position="202"/>
    </location>
</feature>
<feature type="transmembrane region" description="Helical" evidence="6">
    <location>
        <begin position="72"/>
        <end position="92"/>
    </location>
</feature>
<feature type="transmembrane region" description="Helical" evidence="6">
    <location>
        <begin position="132"/>
        <end position="165"/>
    </location>
</feature>
<evidence type="ECO:0000256" key="7">
    <source>
        <dbReference type="SAM" id="MobiDB-lite"/>
    </source>
</evidence>
<dbReference type="InterPro" id="IPR045231">
    <property type="entry name" value="Yip1/4-like"/>
</dbReference>
<evidence type="ECO:0000259" key="8">
    <source>
        <dbReference type="Pfam" id="PF04893"/>
    </source>
</evidence>
<comment type="caution">
    <text evidence="6">Lacks conserved residue(s) required for the propagation of feature annotation.</text>
</comment>
<feature type="region of interest" description="Disordered" evidence="7">
    <location>
        <begin position="1"/>
        <end position="30"/>
    </location>
</feature>
<name>A0ABP0PAC4_9DINO</name>
<evidence type="ECO:0000256" key="2">
    <source>
        <dbReference type="ARBA" id="ARBA00010596"/>
    </source>
</evidence>
<dbReference type="EMBL" id="CAXAMN010022773">
    <property type="protein sequence ID" value="CAK9072588.1"/>
    <property type="molecule type" value="Genomic_DNA"/>
</dbReference>
<comment type="subcellular location">
    <subcellularLocation>
        <location evidence="6">Golgi apparatus membrane</location>
        <topology evidence="6">Multi-pass membrane protein</topology>
    </subcellularLocation>
    <subcellularLocation>
        <location evidence="1">Membrane</location>
        <topology evidence="1">Multi-pass membrane protein</topology>
    </subcellularLocation>
</comment>
<dbReference type="PANTHER" id="PTHR21236">
    <property type="entry name" value="GOLGI MEMBRANE PROTEIN YIP1"/>
    <property type="match status" value="1"/>
</dbReference>
<evidence type="ECO:0000256" key="5">
    <source>
        <dbReference type="ARBA" id="ARBA00023136"/>
    </source>
</evidence>
<evidence type="ECO:0000313" key="10">
    <source>
        <dbReference type="Proteomes" id="UP001642484"/>
    </source>
</evidence>
<evidence type="ECO:0000256" key="4">
    <source>
        <dbReference type="ARBA" id="ARBA00022989"/>
    </source>
</evidence>
<evidence type="ECO:0000256" key="6">
    <source>
        <dbReference type="RuleBase" id="RU361264"/>
    </source>
</evidence>
<protein>
    <recommendedName>
        <fullName evidence="6">Protein YIPF</fullName>
    </recommendedName>
</protein>
<comment type="caution">
    <text evidence="9">The sequence shown here is derived from an EMBL/GenBank/DDBJ whole genome shotgun (WGS) entry which is preliminary data.</text>
</comment>
<feature type="domain" description="Yip1" evidence="8">
    <location>
        <begin position="71"/>
        <end position="199"/>
    </location>
</feature>
<comment type="similarity">
    <text evidence="2 6">Belongs to the YIP1 family.</text>
</comment>
<keyword evidence="3 6" id="KW-0812">Transmembrane</keyword>
<feature type="compositionally biased region" description="Polar residues" evidence="7">
    <location>
        <begin position="1"/>
        <end position="11"/>
    </location>
</feature>
<keyword evidence="10" id="KW-1185">Reference proteome</keyword>
<feature type="compositionally biased region" description="Polar residues" evidence="7">
    <location>
        <begin position="21"/>
        <end position="30"/>
    </location>
</feature>
<gene>
    <name evidence="9" type="ORF">CCMP2556_LOCUS35718</name>
</gene>
<proteinExistence type="inferred from homology"/>
<keyword evidence="5 6" id="KW-0472">Membrane</keyword>
<keyword evidence="4 6" id="KW-1133">Transmembrane helix</keyword>
<evidence type="ECO:0000313" key="9">
    <source>
        <dbReference type="EMBL" id="CAK9072588.1"/>
    </source>
</evidence>
<dbReference type="PANTHER" id="PTHR21236:SF1">
    <property type="entry name" value="PROTEIN YIPF6"/>
    <property type="match status" value="1"/>
</dbReference>